<feature type="transmembrane region" description="Helical" evidence="6">
    <location>
        <begin position="106"/>
        <end position="126"/>
    </location>
</feature>
<feature type="transmembrane region" description="Helical" evidence="6">
    <location>
        <begin position="69"/>
        <end position="94"/>
    </location>
</feature>
<gene>
    <name evidence="7" type="ORF">ACFOX3_02610</name>
</gene>
<evidence type="ECO:0000256" key="5">
    <source>
        <dbReference type="ARBA" id="ARBA00023136"/>
    </source>
</evidence>
<feature type="transmembrane region" description="Helical" evidence="6">
    <location>
        <begin position="37"/>
        <end position="57"/>
    </location>
</feature>
<comment type="subcellular location">
    <subcellularLocation>
        <location evidence="1">Cell membrane</location>
        <topology evidence="1">Multi-pass membrane protein</topology>
    </subcellularLocation>
</comment>
<organism evidence="7 8">
    <name type="scientific">Simiduia curdlanivorans</name>
    <dbReference type="NCBI Taxonomy" id="1492769"/>
    <lineage>
        <taxon>Bacteria</taxon>
        <taxon>Pseudomonadati</taxon>
        <taxon>Pseudomonadota</taxon>
        <taxon>Gammaproteobacteria</taxon>
        <taxon>Cellvibrionales</taxon>
        <taxon>Cellvibrionaceae</taxon>
        <taxon>Simiduia</taxon>
    </lineage>
</organism>
<dbReference type="Pfam" id="PF03899">
    <property type="entry name" value="ATP-synt_I"/>
    <property type="match status" value="1"/>
</dbReference>
<dbReference type="Proteomes" id="UP001595840">
    <property type="component" value="Unassembled WGS sequence"/>
</dbReference>
<keyword evidence="3 6" id="KW-0812">Transmembrane</keyword>
<accession>A0ABV8UZQ2</accession>
<reference evidence="8" key="1">
    <citation type="journal article" date="2019" name="Int. J. Syst. Evol. Microbiol.">
        <title>The Global Catalogue of Microorganisms (GCM) 10K type strain sequencing project: providing services to taxonomists for standard genome sequencing and annotation.</title>
        <authorList>
            <consortium name="The Broad Institute Genomics Platform"/>
            <consortium name="The Broad Institute Genome Sequencing Center for Infectious Disease"/>
            <person name="Wu L."/>
            <person name="Ma J."/>
        </authorList>
    </citation>
    <scope>NUCLEOTIDE SEQUENCE [LARGE SCALE GENOMIC DNA]</scope>
    <source>
        <strain evidence="8">CECT 8570</strain>
    </source>
</reference>
<keyword evidence="4 6" id="KW-1133">Transmembrane helix</keyword>
<evidence type="ECO:0000256" key="3">
    <source>
        <dbReference type="ARBA" id="ARBA00022692"/>
    </source>
</evidence>
<dbReference type="InterPro" id="IPR005598">
    <property type="entry name" value="ATP_synth_I"/>
</dbReference>
<keyword evidence="2" id="KW-1003">Cell membrane</keyword>
<comment type="caution">
    <text evidence="7">The sequence shown here is derived from an EMBL/GenBank/DDBJ whole genome shotgun (WGS) entry which is preliminary data.</text>
</comment>
<evidence type="ECO:0000313" key="7">
    <source>
        <dbReference type="EMBL" id="MFC4361174.1"/>
    </source>
</evidence>
<evidence type="ECO:0000256" key="4">
    <source>
        <dbReference type="ARBA" id="ARBA00022989"/>
    </source>
</evidence>
<evidence type="ECO:0000256" key="6">
    <source>
        <dbReference type="SAM" id="Phobius"/>
    </source>
</evidence>
<sequence>MPSFGARRLIWCKMVEKRAANNITLNVRAASINKPPIILWLGIELVFLTLVVAGAWFLQTLVLPAQAYIAVSCLLGGLVAIIPHAYFAGLAWRYTGARAAPWMVKAFYRGESGKFILTLVGFGLIFTSPLPVQAVAVFVSYVLLLALQIGLAAKCTGAQ</sequence>
<name>A0ABV8UZQ2_9GAMM</name>
<proteinExistence type="predicted"/>
<dbReference type="RefSeq" id="WP_380736104.1">
    <property type="nucleotide sequence ID" value="NZ_JBHSCX010000003.1"/>
</dbReference>
<protein>
    <submittedName>
        <fullName evidence="7">ATP synthase subunit I</fullName>
    </submittedName>
</protein>
<evidence type="ECO:0000256" key="2">
    <source>
        <dbReference type="ARBA" id="ARBA00022475"/>
    </source>
</evidence>
<keyword evidence="8" id="KW-1185">Reference proteome</keyword>
<evidence type="ECO:0000313" key="8">
    <source>
        <dbReference type="Proteomes" id="UP001595840"/>
    </source>
</evidence>
<dbReference type="EMBL" id="JBHSCX010000003">
    <property type="protein sequence ID" value="MFC4361174.1"/>
    <property type="molecule type" value="Genomic_DNA"/>
</dbReference>
<keyword evidence="5 6" id="KW-0472">Membrane</keyword>
<evidence type="ECO:0000256" key="1">
    <source>
        <dbReference type="ARBA" id="ARBA00004651"/>
    </source>
</evidence>